<dbReference type="AlphaFoldDB" id="A0A9X2MQ66"/>
<evidence type="ECO:0000313" key="4">
    <source>
        <dbReference type="Proteomes" id="UP001141950"/>
    </source>
</evidence>
<keyword evidence="4" id="KW-1185">Reference proteome</keyword>
<reference evidence="3" key="1">
    <citation type="submission" date="2022-08" db="EMBL/GenBank/DDBJ databases">
        <title>The genomic sequence of strain Paenibacillus sp. SCIV0701.</title>
        <authorList>
            <person name="Zhao H."/>
        </authorList>
    </citation>
    <scope>NUCLEOTIDE SEQUENCE</scope>
    <source>
        <strain evidence="3">SCIV0701</strain>
    </source>
</reference>
<dbReference type="RefSeq" id="WP_257445344.1">
    <property type="nucleotide sequence ID" value="NZ_JANIPJ010000006.1"/>
</dbReference>
<evidence type="ECO:0000313" key="3">
    <source>
        <dbReference type="EMBL" id="MCR2804370.1"/>
    </source>
</evidence>
<keyword evidence="2" id="KW-0812">Transmembrane</keyword>
<keyword evidence="2" id="KW-0472">Membrane</keyword>
<feature type="transmembrane region" description="Helical" evidence="2">
    <location>
        <begin position="50"/>
        <end position="75"/>
    </location>
</feature>
<feature type="transmembrane region" description="Helical" evidence="2">
    <location>
        <begin position="108"/>
        <end position="130"/>
    </location>
</feature>
<comment type="caution">
    <text evidence="3">The sequence shown here is derived from an EMBL/GenBank/DDBJ whole genome shotgun (WGS) entry which is preliminary data.</text>
</comment>
<name>A0A9X2MQ66_9BACL</name>
<dbReference type="EMBL" id="JANIPJ010000006">
    <property type="protein sequence ID" value="MCR2804370.1"/>
    <property type="molecule type" value="Genomic_DNA"/>
</dbReference>
<proteinExistence type="predicted"/>
<feature type="transmembrane region" description="Helical" evidence="2">
    <location>
        <begin position="137"/>
        <end position="162"/>
    </location>
</feature>
<protein>
    <recommendedName>
        <fullName evidence="5">DUF4064 domain-containing protein</fullName>
    </recommendedName>
</protein>
<feature type="region of interest" description="Disordered" evidence="1">
    <location>
        <begin position="1"/>
        <end position="25"/>
    </location>
</feature>
<evidence type="ECO:0000256" key="2">
    <source>
        <dbReference type="SAM" id="Phobius"/>
    </source>
</evidence>
<gene>
    <name evidence="3" type="ORF">NQZ67_10795</name>
</gene>
<evidence type="ECO:0008006" key="5">
    <source>
        <dbReference type="Google" id="ProtNLM"/>
    </source>
</evidence>
<accession>A0A9X2MQ66</accession>
<organism evidence="3 4">
    <name type="scientific">Paenibacillus soyae</name>
    <dbReference type="NCBI Taxonomy" id="2969249"/>
    <lineage>
        <taxon>Bacteria</taxon>
        <taxon>Bacillati</taxon>
        <taxon>Bacillota</taxon>
        <taxon>Bacilli</taxon>
        <taxon>Bacillales</taxon>
        <taxon>Paenibacillaceae</taxon>
        <taxon>Paenibacillus</taxon>
    </lineage>
</organism>
<dbReference type="Proteomes" id="UP001141950">
    <property type="component" value="Unassembled WGS sequence"/>
</dbReference>
<sequence>MTNEQNPNNYDPNEQNRPQNYSNTGYTNFSPVTDYPGNAPVKMKHSGLGIASFVLALVAVLTIVIGIIMSVAAVASSPDFMNATEDEIATDILEGGGGEFATLMGAGLLMLLSIGISIVGLILGIIAVVLKNRKKVFGIIGLILNALMVLGVVMLFAIGLVAS</sequence>
<evidence type="ECO:0000256" key="1">
    <source>
        <dbReference type="SAM" id="MobiDB-lite"/>
    </source>
</evidence>
<keyword evidence="2" id="KW-1133">Transmembrane helix</keyword>